<organism evidence="8 9">
    <name type="scientific">Tothia fuscella</name>
    <dbReference type="NCBI Taxonomy" id="1048955"/>
    <lineage>
        <taxon>Eukaryota</taxon>
        <taxon>Fungi</taxon>
        <taxon>Dikarya</taxon>
        <taxon>Ascomycota</taxon>
        <taxon>Pezizomycotina</taxon>
        <taxon>Dothideomycetes</taxon>
        <taxon>Pleosporomycetidae</taxon>
        <taxon>Venturiales</taxon>
        <taxon>Cylindrosympodiaceae</taxon>
        <taxon>Tothia</taxon>
    </lineage>
</organism>
<dbReference type="OrthoDB" id="1935484at2759"/>
<proteinExistence type="predicted"/>
<keyword evidence="9" id="KW-1185">Reference proteome</keyword>
<feature type="transmembrane region" description="Helical" evidence="7">
    <location>
        <begin position="452"/>
        <end position="473"/>
    </location>
</feature>
<feature type="transmembrane region" description="Helical" evidence="7">
    <location>
        <begin position="356"/>
        <end position="373"/>
    </location>
</feature>
<dbReference type="PANTHER" id="PTHR43791">
    <property type="entry name" value="PERMEASE-RELATED"/>
    <property type="match status" value="1"/>
</dbReference>
<feature type="compositionally biased region" description="Basic and acidic residues" evidence="6">
    <location>
        <begin position="7"/>
        <end position="17"/>
    </location>
</feature>
<evidence type="ECO:0000313" key="8">
    <source>
        <dbReference type="EMBL" id="KAF2420212.1"/>
    </source>
</evidence>
<evidence type="ECO:0000256" key="2">
    <source>
        <dbReference type="ARBA" id="ARBA00022448"/>
    </source>
</evidence>
<evidence type="ECO:0000256" key="6">
    <source>
        <dbReference type="SAM" id="MobiDB-lite"/>
    </source>
</evidence>
<dbReference type="PANTHER" id="PTHR43791:SF29">
    <property type="entry name" value="MAJOR FACILITATOR SUPERFAMILY (MFS) PROFILE DOMAIN-CONTAINING PROTEIN"/>
    <property type="match status" value="1"/>
</dbReference>
<feature type="transmembrane region" description="Helical" evidence="7">
    <location>
        <begin position="393"/>
        <end position="411"/>
    </location>
</feature>
<dbReference type="FunFam" id="1.20.1250.20:FF:000247">
    <property type="entry name" value="MFS general substrate transporter"/>
    <property type="match status" value="1"/>
</dbReference>
<feature type="transmembrane region" description="Helical" evidence="7">
    <location>
        <begin position="246"/>
        <end position="267"/>
    </location>
</feature>
<reference evidence="8" key="1">
    <citation type="journal article" date="2020" name="Stud. Mycol.">
        <title>101 Dothideomycetes genomes: a test case for predicting lifestyles and emergence of pathogens.</title>
        <authorList>
            <person name="Haridas S."/>
            <person name="Albert R."/>
            <person name="Binder M."/>
            <person name="Bloem J."/>
            <person name="Labutti K."/>
            <person name="Salamov A."/>
            <person name="Andreopoulos B."/>
            <person name="Baker S."/>
            <person name="Barry K."/>
            <person name="Bills G."/>
            <person name="Bluhm B."/>
            <person name="Cannon C."/>
            <person name="Castanera R."/>
            <person name="Culley D."/>
            <person name="Daum C."/>
            <person name="Ezra D."/>
            <person name="Gonzalez J."/>
            <person name="Henrissat B."/>
            <person name="Kuo A."/>
            <person name="Liang C."/>
            <person name="Lipzen A."/>
            <person name="Lutzoni F."/>
            <person name="Magnuson J."/>
            <person name="Mondo S."/>
            <person name="Nolan M."/>
            <person name="Ohm R."/>
            <person name="Pangilinan J."/>
            <person name="Park H.-J."/>
            <person name="Ramirez L."/>
            <person name="Alfaro M."/>
            <person name="Sun H."/>
            <person name="Tritt A."/>
            <person name="Yoshinaga Y."/>
            <person name="Zwiers L.-H."/>
            <person name="Turgeon B."/>
            <person name="Goodwin S."/>
            <person name="Spatafora J."/>
            <person name="Crous P."/>
            <person name="Grigoriev I."/>
        </authorList>
    </citation>
    <scope>NUCLEOTIDE SEQUENCE</scope>
    <source>
        <strain evidence="8">CBS 130266</strain>
    </source>
</reference>
<name>A0A9P4TTP5_9PEZI</name>
<feature type="region of interest" description="Disordered" evidence="6">
    <location>
        <begin position="1"/>
        <end position="32"/>
    </location>
</feature>
<comment type="subcellular location">
    <subcellularLocation>
        <location evidence="1">Membrane</location>
        <topology evidence="1">Multi-pass membrane protein</topology>
    </subcellularLocation>
</comment>
<accession>A0A9P4TTP5</accession>
<dbReference type="Gene3D" id="1.20.1250.20">
    <property type="entry name" value="MFS general substrate transporter like domains"/>
    <property type="match status" value="1"/>
</dbReference>
<sequence>MPSQHVPADDKHAHADEADSNSDSDPEKTSSVIPAAVLKDAELVTQHGHVVTKDGALISVGEDDSDVKSNPFSDPEVKAYYVGVYEKAQYECRHVFDAELTWTEEEEKKLIRKLDWRVCLWACVMFFSLQIDRGNNQQAVSGTLLKDLKMNTNDFNQGESIFRVAFLLSELPSQLISKKIGPDRWIPTQMVLWSIVAMSQAAMKTKGNYILCRVLLGVLEGGFIPDLVLWLSYFYTSRELPTRLSFFWTALSVTSILAAFFAFGIFHLEGHLGIAGWRWLFLLEGLLTLLIGFASFFLMPASAVQTKTWFRPKGWFTDRELGIVVNRILRDDPSKGDMHNRQAITPRRLWAAIKDYDLWPIYALGLLCFIPHTPPHTYLTQTLRRLGFSTLNTNLLTIPSSVFHIITLLGLTRVSEKINQRALVGLAQPLWTLPCIIAMITWVGFFKEQWRTYALIVVLLSYPYCHAINVGWASKNSNNVGSRSISTALYNMCVQVGSIISANIYRDDDKPLYKRGNRVLVGINVMVIFLFLFNKAYYVTKNKSRDKKWNAMSKEERINYTRNTTDTASGRLDFRFAH</sequence>
<dbReference type="AlphaFoldDB" id="A0A9P4TTP5"/>
<feature type="transmembrane region" description="Helical" evidence="7">
    <location>
        <begin position="423"/>
        <end position="446"/>
    </location>
</feature>
<gene>
    <name evidence="8" type="ORF">EJ08DRAFT_738688</name>
</gene>
<dbReference type="EMBL" id="MU007112">
    <property type="protein sequence ID" value="KAF2420212.1"/>
    <property type="molecule type" value="Genomic_DNA"/>
</dbReference>
<evidence type="ECO:0000256" key="4">
    <source>
        <dbReference type="ARBA" id="ARBA00022989"/>
    </source>
</evidence>
<feature type="transmembrane region" description="Helical" evidence="7">
    <location>
        <begin position="279"/>
        <end position="301"/>
    </location>
</feature>
<keyword evidence="2" id="KW-0813">Transport</keyword>
<dbReference type="GO" id="GO:0016020">
    <property type="term" value="C:membrane"/>
    <property type="evidence" value="ECO:0007669"/>
    <property type="project" value="UniProtKB-SubCell"/>
</dbReference>
<dbReference type="SUPFAM" id="SSF103473">
    <property type="entry name" value="MFS general substrate transporter"/>
    <property type="match status" value="1"/>
</dbReference>
<evidence type="ECO:0000256" key="3">
    <source>
        <dbReference type="ARBA" id="ARBA00022692"/>
    </source>
</evidence>
<feature type="transmembrane region" description="Helical" evidence="7">
    <location>
        <begin position="214"/>
        <end position="234"/>
    </location>
</feature>
<dbReference type="InterPro" id="IPR036259">
    <property type="entry name" value="MFS_trans_sf"/>
</dbReference>
<protein>
    <submittedName>
        <fullName evidence="8">MFS general substrate transporter</fullName>
    </submittedName>
</protein>
<evidence type="ECO:0000256" key="7">
    <source>
        <dbReference type="SAM" id="Phobius"/>
    </source>
</evidence>
<dbReference type="Pfam" id="PF07690">
    <property type="entry name" value="MFS_1"/>
    <property type="match status" value="1"/>
</dbReference>
<dbReference type="Proteomes" id="UP000800235">
    <property type="component" value="Unassembled WGS sequence"/>
</dbReference>
<evidence type="ECO:0000256" key="1">
    <source>
        <dbReference type="ARBA" id="ARBA00004141"/>
    </source>
</evidence>
<feature type="transmembrane region" description="Helical" evidence="7">
    <location>
        <begin position="517"/>
        <end position="538"/>
    </location>
</feature>
<feature type="transmembrane region" description="Helical" evidence="7">
    <location>
        <begin position="485"/>
        <end position="505"/>
    </location>
</feature>
<dbReference type="GO" id="GO:0022857">
    <property type="term" value="F:transmembrane transporter activity"/>
    <property type="evidence" value="ECO:0007669"/>
    <property type="project" value="InterPro"/>
</dbReference>
<dbReference type="FunFam" id="1.20.1250.20:FF:000106">
    <property type="entry name" value="MFS transporter, putative"/>
    <property type="match status" value="1"/>
</dbReference>
<keyword evidence="3 7" id="KW-0812">Transmembrane</keyword>
<evidence type="ECO:0000256" key="5">
    <source>
        <dbReference type="ARBA" id="ARBA00023136"/>
    </source>
</evidence>
<comment type="caution">
    <text evidence="8">The sequence shown here is derived from an EMBL/GenBank/DDBJ whole genome shotgun (WGS) entry which is preliminary data.</text>
</comment>
<keyword evidence="4 7" id="KW-1133">Transmembrane helix</keyword>
<evidence type="ECO:0000313" key="9">
    <source>
        <dbReference type="Proteomes" id="UP000800235"/>
    </source>
</evidence>
<dbReference type="InterPro" id="IPR011701">
    <property type="entry name" value="MFS"/>
</dbReference>
<keyword evidence="5 7" id="KW-0472">Membrane</keyword>